<feature type="domain" description="HTH gntR-type" evidence="6">
    <location>
        <begin position="5"/>
        <end position="73"/>
    </location>
</feature>
<evidence type="ECO:0000313" key="7">
    <source>
        <dbReference type="EMBL" id="MFC4805599.1"/>
    </source>
</evidence>
<dbReference type="GO" id="GO:0008483">
    <property type="term" value="F:transaminase activity"/>
    <property type="evidence" value="ECO:0007669"/>
    <property type="project" value="UniProtKB-KW"/>
</dbReference>
<evidence type="ECO:0000256" key="2">
    <source>
        <dbReference type="ARBA" id="ARBA00022898"/>
    </source>
</evidence>
<protein>
    <submittedName>
        <fullName evidence="7">PLP-dependent aminotransferase family protein</fullName>
    </submittedName>
</protein>
<dbReference type="PRINTS" id="PR00035">
    <property type="entry name" value="HTHGNTR"/>
</dbReference>
<dbReference type="Proteomes" id="UP001595916">
    <property type="component" value="Unassembled WGS sequence"/>
</dbReference>
<keyword evidence="2" id="KW-0663">Pyridoxal phosphate</keyword>
<sequence>MREKNPLYVDIYQDIKQKIEHGHYNEGEKLSSIRTFSDTYGVSRNTIIKALQELELEGFIKAVEKSGFYVLDMEHLYPQKRKTDRRHKSCYPNRSDYKLDCSHNAIAHQKLPISTMQKLYREVLAQGDYNFVYHSHPQGKQELRYAISRHLKQSRDMEVDENCIVVSAGMEYLYQIILQLIEKNSIFGIETPGYDVLPSMLEMNGFAYLEVPVDENGLNVEVLHHTNVNIQVVTPSHQFPTGCVMNIGRRKKLIEWAKGERSRYLIEDDYDGEFKYSGKPIPTLFSMDEYGRTIYMGSFSKTIAPAMRISYMVLPKSLMKVYSKKLPFMSCPVSSIQQEFLTRFLKENYYQRHINRMKYYYKKIHQSLKRELMKYEIVESISTTEIGLHIAVSLCVSEDEEEVVKRLREQGILISGMKSFDRHGYYHRPTLLLGFGGMDPETMEEDISHMMHIIDQGKECKF</sequence>
<dbReference type="InterPro" id="IPR036388">
    <property type="entry name" value="WH-like_DNA-bd_sf"/>
</dbReference>
<dbReference type="Gene3D" id="1.10.10.10">
    <property type="entry name" value="Winged helix-like DNA-binding domain superfamily/Winged helix DNA-binding domain"/>
    <property type="match status" value="1"/>
</dbReference>
<dbReference type="InterPro" id="IPR051446">
    <property type="entry name" value="HTH_trans_reg/aminotransferase"/>
</dbReference>
<dbReference type="PANTHER" id="PTHR46577:SF1">
    <property type="entry name" value="HTH-TYPE TRANSCRIPTIONAL REGULATORY PROTEIN GABR"/>
    <property type="match status" value="1"/>
</dbReference>
<dbReference type="InterPro" id="IPR004839">
    <property type="entry name" value="Aminotransferase_I/II_large"/>
</dbReference>
<evidence type="ECO:0000256" key="1">
    <source>
        <dbReference type="ARBA" id="ARBA00005384"/>
    </source>
</evidence>
<dbReference type="SUPFAM" id="SSF46785">
    <property type="entry name" value="Winged helix' DNA-binding domain"/>
    <property type="match status" value="1"/>
</dbReference>
<dbReference type="InterPro" id="IPR015424">
    <property type="entry name" value="PyrdxlP-dep_Trfase"/>
</dbReference>
<dbReference type="SMART" id="SM00345">
    <property type="entry name" value="HTH_GNTR"/>
    <property type="match status" value="1"/>
</dbReference>
<comment type="similarity">
    <text evidence="1">In the C-terminal section; belongs to the class-I pyridoxal-phosphate-dependent aminotransferase family.</text>
</comment>
<gene>
    <name evidence="7" type="ORF">ACFO4R_11015</name>
</gene>
<dbReference type="Pfam" id="PF00392">
    <property type="entry name" value="GntR"/>
    <property type="match status" value="1"/>
</dbReference>
<keyword evidence="8" id="KW-1185">Reference proteome</keyword>
<evidence type="ECO:0000259" key="6">
    <source>
        <dbReference type="PROSITE" id="PS50949"/>
    </source>
</evidence>
<dbReference type="EMBL" id="JBHSHL010000052">
    <property type="protein sequence ID" value="MFC4805599.1"/>
    <property type="molecule type" value="Genomic_DNA"/>
</dbReference>
<dbReference type="SUPFAM" id="SSF53383">
    <property type="entry name" value="PLP-dependent transferases"/>
    <property type="match status" value="1"/>
</dbReference>
<evidence type="ECO:0000313" key="8">
    <source>
        <dbReference type="Proteomes" id="UP001595916"/>
    </source>
</evidence>
<accession>A0ABV9QP00</accession>
<keyword evidence="5" id="KW-0804">Transcription</keyword>
<dbReference type="Gene3D" id="3.40.640.10">
    <property type="entry name" value="Type I PLP-dependent aspartate aminotransferase-like (Major domain)"/>
    <property type="match status" value="1"/>
</dbReference>
<proteinExistence type="inferred from homology"/>
<keyword evidence="3" id="KW-0805">Transcription regulation</keyword>
<dbReference type="PANTHER" id="PTHR46577">
    <property type="entry name" value="HTH-TYPE TRANSCRIPTIONAL REGULATORY PROTEIN GABR"/>
    <property type="match status" value="1"/>
</dbReference>
<dbReference type="InterPro" id="IPR000524">
    <property type="entry name" value="Tscrpt_reg_HTH_GntR"/>
</dbReference>
<evidence type="ECO:0000256" key="3">
    <source>
        <dbReference type="ARBA" id="ARBA00023015"/>
    </source>
</evidence>
<organism evidence="7 8">
    <name type="scientific">Filifactor villosus</name>
    <dbReference type="NCBI Taxonomy" id="29374"/>
    <lineage>
        <taxon>Bacteria</taxon>
        <taxon>Bacillati</taxon>
        <taxon>Bacillota</taxon>
        <taxon>Clostridia</taxon>
        <taxon>Peptostreptococcales</taxon>
        <taxon>Filifactoraceae</taxon>
        <taxon>Filifactor</taxon>
    </lineage>
</organism>
<evidence type="ECO:0000256" key="5">
    <source>
        <dbReference type="ARBA" id="ARBA00023163"/>
    </source>
</evidence>
<name>A0ABV9QP00_9FIRM</name>
<evidence type="ECO:0000256" key="4">
    <source>
        <dbReference type="ARBA" id="ARBA00023125"/>
    </source>
</evidence>
<keyword evidence="4" id="KW-0238">DNA-binding</keyword>
<dbReference type="InterPro" id="IPR036390">
    <property type="entry name" value="WH_DNA-bd_sf"/>
</dbReference>
<dbReference type="Pfam" id="PF00155">
    <property type="entry name" value="Aminotran_1_2"/>
    <property type="match status" value="1"/>
</dbReference>
<comment type="caution">
    <text evidence="7">The sequence shown here is derived from an EMBL/GenBank/DDBJ whole genome shotgun (WGS) entry which is preliminary data.</text>
</comment>
<dbReference type="InterPro" id="IPR015421">
    <property type="entry name" value="PyrdxlP-dep_Trfase_major"/>
</dbReference>
<dbReference type="CDD" id="cd07377">
    <property type="entry name" value="WHTH_GntR"/>
    <property type="match status" value="1"/>
</dbReference>
<dbReference type="CDD" id="cd00609">
    <property type="entry name" value="AAT_like"/>
    <property type="match status" value="1"/>
</dbReference>
<keyword evidence="7" id="KW-0808">Transferase</keyword>
<dbReference type="RefSeq" id="WP_379789195.1">
    <property type="nucleotide sequence ID" value="NZ_JBHSHL010000052.1"/>
</dbReference>
<keyword evidence="7" id="KW-0032">Aminotransferase</keyword>
<reference evidence="8" key="1">
    <citation type="journal article" date="2019" name="Int. J. Syst. Evol. Microbiol.">
        <title>The Global Catalogue of Microorganisms (GCM) 10K type strain sequencing project: providing services to taxonomists for standard genome sequencing and annotation.</title>
        <authorList>
            <consortium name="The Broad Institute Genomics Platform"/>
            <consortium name="The Broad Institute Genome Sequencing Center for Infectious Disease"/>
            <person name="Wu L."/>
            <person name="Ma J."/>
        </authorList>
    </citation>
    <scope>NUCLEOTIDE SEQUENCE [LARGE SCALE GENOMIC DNA]</scope>
    <source>
        <strain evidence="8">CCUG 46385</strain>
    </source>
</reference>
<dbReference type="PROSITE" id="PS50949">
    <property type="entry name" value="HTH_GNTR"/>
    <property type="match status" value="1"/>
</dbReference>